<gene>
    <name evidence="1" type="ORF">H9X91_01930</name>
</gene>
<evidence type="ECO:0008006" key="3">
    <source>
        <dbReference type="Google" id="ProtNLM"/>
    </source>
</evidence>
<proteinExistence type="predicted"/>
<name>A0ABS2FT38_9FIRM</name>
<dbReference type="EMBL" id="JACSNX010000001">
    <property type="protein sequence ID" value="MBM6850196.1"/>
    <property type="molecule type" value="Genomic_DNA"/>
</dbReference>
<accession>A0ABS2FT38</accession>
<dbReference type="SUPFAM" id="SSF57802">
    <property type="entry name" value="Rubredoxin-like"/>
    <property type="match status" value="1"/>
</dbReference>
<reference evidence="1 2" key="1">
    <citation type="journal article" date="2021" name="Sci. Rep.">
        <title>The distribution of antibiotic resistance genes in chicken gut microbiota commensals.</title>
        <authorList>
            <person name="Juricova H."/>
            <person name="Matiasovicova J."/>
            <person name="Kubasova T."/>
            <person name="Cejkova D."/>
            <person name="Rychlik I."/>
        </authorList>
    </citation>
    <scope>NUCLEOTIDE SEQUENCE [LARGE SCALE GENOMIC DNA]</scope>
    <source>
        <strain evidence="1 2">An411</strain>
    </source>
</reference>
<comment type="caution">
    <text evidence="1">The sequence shown here is derived from an EMBL/GenBank/DDBJ whole genome shotgun (WGS) entry which is preliminary data.</text>
</comment>
<dbReference type="RefSeq" id="WP_195607996.1">
    <property type="nucleotide sequence ID" value="NZ_JACSNX010000001.1"/>
</dbReference>
<protein>
    <recommendedName>
        <fullName evidence="3">Rubredoxin-like domain-containing protein</fullName>
    </recommendedName>
</protein>
<sequence>MHESNIYTCSACMYTFQAESKPELCPDCGKAEVRPATDKERDEYLANKALADDARPERTSKLQPDLSAEETAELERVIGVMLPYIQECPLYDVIWSDKFGYLLVTIPGKKKSCDSDAIQLDDPRKLLDELYSNLAYDFMEDHGYLGDYEAITPEDVLAMRDWMRVYTDQLPEYDDVLEHILAKLS</sequence>
<dbReference type="Proteomes" id="UP000719500">
    <property type="component" value="Unassembled WGS sequence"/>
</dbReference>
<keyword evidence="2" id="KW-1185">Reference proteome</keyword>
<organism evidence="1 2">
    <name type="scientific">Oscillibacter valericigenes</name>
    <dbReference type="NCBI Taxonomy" id="351091"/>
    <lineage>
        <taxon>Bacteria</taxon>
        <taxon>Bacillati</taxon>
        <taxon>Bacillota</taxon>
        <taxon>Clostridia</taxon>
        <taxon>Eubacteriales</taxon>
        <taxon>Oscillospiraceae</taxon>
        <taxon>Oscillibacter</taxon>
    </lineage>
</organism>
<evidence type="ECO:0000313" key="2">
    <source>
        <dbReference type="Proteomes" id="UP000719500"/>
    </source>
</evidence>
<evidence type="ECO:0000313" key="1">
    <source>
        <dbReference type="EMBL" id="MBM6850196.1"/>
    </source>
</evidence>